<dbReference type="RefSeq" id="WP_183337512.1">
    <property type="nucleotide sequence ID" value="NZ_JACHZG010000001.1"/>
</dbReference>
<keyword evidence="1" id="KW-0812">Transmembrane</keyword>
<dbReference type="EMBL" id="JACHZG010000001">
    <property type="protein sequence ID" value="MBB3326595.1"/>
    <property type="molecule type" value="Genomic_DNA"/>
</dbReference>
<feature type="transmembrane region" description="Helical" evidence="1">
    <location>
        <begin position="102"/>
        <end position="121"/>
    </location>
</feature>
<dbReference type="Pfam" id="PF19650">
    <property type="entry name" value="DUF6153"/>
    <property type="match status" value="1"/>
</dbReference>
<evidence type="ECO:0000256" key="1">
    <source>
        <dbReference type="SAM" id="Phobius"/>
    </source>
</evidence>
<feature type="transmembrane region" description="Helical" evidence="1">
    <location>
        <begin position="12"/>
        <end position="32"/>
    </location>
</feature>
<keyword evidence="1" id="KW-1133">Transmembrane helix</keyword>
<dbReference type="AlphaFoldDB" id="A0A7W5JUJ6"/>
<accession>A0A7W5JUJ6</accession>
<dbReference type="InterPro" id="IPR046151">
    <property type="entry name" value="DUF6153"/>
</dbReference>
<keyword evidence="3" id="KW-1185">Reference proteome</keyword>
<protein>
    <submittedName>
        <fullName evidence="2">Uncharacterized protein</fullName>
    </submittedName>
</protein>
<gene>
    <name evidence="2" type="ORF">FHX39_001539</name>
</gene>
<name>A0A7W5JUJ6_9ACTN</name>
<comment type="caution">
    <text evidence="2">The sequence shown here is derived from an EMBL/GenBank/DDBJ whole genome shotgun (WGS) entry which is preliminary data.</text>
</comment>
<dbReference type="Proteomes" id="UP000565572">
    <property type="component" value="Unassembled WGS sequence"/>
</dbReference>
<evidence type="ECO:0000313" key="2">
    <source>
        <dbReference type="EMBL" id="MBB3326595.1"/>
    </source>
</evidence>
<evidence type="ECO:0000313" key="3">
    <source>
        <dbReference type="Proteomes" id="UP000565572"/>
    </source>
</evidence>
<sequence>MRVLLGQPGGRLLRHLLFAMSLVVVVLSIVGMHQLSLGHDVAVGPAPVAHAPVAQAGTAARVLSGGEMGPVAMAALPSGHDAMGMTNGDMGGVCPDCDHHQMALGSCLLALTLLVLGWLLAPPRPTHVSPFRLPTLVLRAAVPSTGRLVPPLSLAELSLLRT</sequence>
<organism evidence="2 3">
    <name type="scientific">Microlunatus antarcticus</name>
    <dbReference type="NCBI Taxonomy" id="53388"/>
    <lineage>
        <taxon>Bacteria</taxon>
        <taxon>Bacillati</taxon>
        <taxon>Actinomycetota</taxon>
        <taxon>Actinomycetes</taxon>
        <taxon>Propionibacteriales</taxon>
        <taxon>Propionibacteriaceae</taxon>
        <taxon>Microlunatus</taxon>
    </lineage>
</organism>
<proteinExistence type="predicted"/>
<reference evidence="2 3" key="1">
    <citation type="submission" date="2020-08" db="EMBL/GenBank/DDBJ databases">
        <title>Sequencing the genomes of 1000 actinobacteria strains.</title>
        <authorList>
            <person name="Klenk H.-P."/>
        </authorList>
    </citation>
    <scope>NUCLEOTIDE SEQUENCE [LARGE SCALE GENOMIC DNA]</scope>
    <source>
        <strain evidence="2 3">DSM 11053</strain>
    </source>
</reference>
<keyword evidence="1" id="KW-0472">Membrane</keyword>